<dbReference type="AlphaFoldDB" id="X6MEP4"/>
<keyword evidence="1" id="KW-1133">Transmembrane helix</keyword>
<sequence length="168" mass="18843">MAGGPPYSDALLEDGHHKQKHEHQKDGDSTKLNRPQRCCVVFWWILIWYFVGGGIFVILLYLILGILLLPCGKLGKQLLLMARVCISPLKYSIEPADSCVGIGNGFCVELIWALLLGIHLLFIHWLFALLWSPLLICGISIAKQHFFLGMAAFSPFRATIRKKEPGEV</sequence>
<keyword evidence="1" id="KW-0812">Transmembrane</keyword>
<dbReference type="Proteomes" id="UP000023152">
    <property type="component" value="Unassembled WGS sequence"/>
</dbReference>
<gene>
    <name evidence="2" type="ORF">RFI_24893</name>
</gene>
<comment type="caution">
    <text evidence="2">The sequence shown here is derived from an EMBL/GenBank/DDBJ whole genome shotgun (WGS) entry which is preliminary data.</text>
</comment>
<proteinExistence type="predicted"/>
<keyword evidence="3" id="KW-1185">Reference proteome</keyword>
<evidence type="ECO:0000313" key="3">
    <source>
        <dbReference type="Proteomes" id="UP000023152"/>
    </source>
</evidence>
<feature type="transmembrane region" description="Helical" evidence="1">
    <location>
        <begin position="41"/>
        <end position="69"/>
    </location>
</feature>
<dbReference type="EMBL" id="ASPP01021368">
    <property type="protein sequence ID" value="ETO12483.1"/>
    <property type="molecule type" value="Genomic_DNA"/>
</dbReference>
<keyword evidence="1" id="KW-0472">Membrane</keyword>
<protein>
    <submittedName>
        <fullName evidence="2">Uncharacterized protein</fullName>
    </submittedName>
</protein>
<organism evidence="2 3">
    <name type="scientific">Reticulomyxa filosa</name>
    <dbReference type="NCBI Taxonomy" id="46433"/>
    <lineage>
        <taxon>Eukaryota</taxon>
        <taxon>Sar</taxon>
        <taxon>Rhizaria</taxon>
        <taxon>Retaria</taxon>
        <taxon>Foraminifera</taxon>
        <taxon>Monothalamids</taxon>
        <taxon>Reticulomyxidae</taxon>
        <taxon>Reticulomyxa</taxon>
    </lineage>
</organism>
<accession>X6MEP4</accession>
<name>X6MEP4_RETFI</name>
<evidence type="ECO:0000313" key="2">
    <source>
        <dbReference type="EMBL" id="ETO12483.1"/>
    </source>
</evidence>
<evidence type="ECO:0000256" key="1">
    <source>
        <dbReference type="SAM" id="Phobius"/>
    </source>
</evidence>
<reference evidence="2 3" key="1">
    <citation type="journal article" date="2013" name="Curr. Biol.">
        <title>The Genome of the Foraminiferan Reticulomyxa filosa.</title>
        <authorList>
            <person name="Glockner G."/>
            <person name="Hulsmann N."/>
            <person name="Schleicher M."/>
            <person name="Noegel A.A."/>
            <person name="Eichinger L."/>
            <person name="Gallinger C."/>
            <person name="Pawlowski J."/>
            <person name="Sierra R."/>
            <person name="Euteneuer U."/>
            <person name="Pillet L."/>
            <person name="Moustafa A."/>
            <person name="Platzer M."/>
            <person name="Groth M."/>
            <person name="Szafranski K."/>
            <person name="Schliwa M."/>
        </authorList>
    </citation>
    <scope>NUCLEOTIDE SEQUENCE [LARGE SCALE GENOMIC DNA]</scope>
</reference>